<dbReference type="RefSeq" id="WP_382175474.1">
    <property type="nucleotide sequence ID" value="NZ_JBHRXX010000007.1"/>
</dbReference>
<sequence>MSNDTPEPSPAVPTPGLPVVTTNTGSPVPARRGGVWLGALALLLAVLTLMMAGLLWQKVDFTQKELARRTQVSETQSSETRTVAAQAEAQVKELQARLTVAEVRLSEVSLQRSQLEELMLALSRSRDDNLVQDLESSLRLAQQQSQLTGSVQPLLAALQSADERIARAAQPRLNPVQRAIARDVQRIRSTSVADVPSLVQRLDELVQRVDQWPVPNDVGPRSPAARKTPGPGSASLATATEPSTPAAGGWDRAVQTWSGFWSRVWEETTRSGRELVRVSRIDRPEAVLLAPEQAFFLRENLKLRLLNARLGLLARQMDAVQDDLKTIDAALARHFDTTAPDVAAAQAAVTQLRAELVVTEWPRPEESLAALAVAAGGR</sequence>
<dbReference type="InterPro" id="IPR007470">
    <property type="entry name" value="HemX"/>
</dbReference>
<keyword evidence="1" id="KW-0175">Coiled coil</keyword>
<evidence type="ECO:0000256" key="2">
    <source>
        <dbReference type="SAM" id="MobiDB-lite"/>
    </source>
</evidence>
<name>A0ABV7W596_9BURK</name>
<evidence type="ECO:0000256" key="1">
    <source>
        <dbReference type="SAM" id="Coils"/>
    </source>
</evidence>
<keyword evidence="3" id="KW-1133">Transmembrane helix</keyword>
<evidence type="ECO:0000256" key="3">
    <source>
        <dbReference type="SAM" id="Phobius"/>
    </source>
</evidence>
<accession>A0ABV7W596</accession>
<feature type="region of interest" description="Disordered" evidence="2">
    <location>
        <begin position="1"/>
        <end position="25"/>
    </location>
</feature>
<feature type="region of interest" description="Disordered" evidence="2">
    <location>
        <begin position="213"/>
        <end position="249"/>
    </location>
</feature>
<dbReference type="Pfam" id="PF04375">
    <property type="entry name" value="HemX"/>
    <property type="match status" value="1"/>
</dbReference>
<organism evidence="4 5">
    <name type="scientific">Hydrogenophaga luteola</name>
    <dbReference type="NCBI Taxonomy" id="1591122"/>
    <lineage>
        <taxon>Bacteria</taxon>
        <taxon>Pseudomonadati</taxon>
        <taxon>Pseudomonadota</taxon>
        <taxon>Betaproteobacteria</taxon>
        <taxon>Burkholderiales</taxon>
        <taxon>Comamonadaceae</taxon>
        <taxon>Hydrogenophaga</taxon>
    </lineage>
</organism>
<gene>
    <name evidence="4" type="ORF">ACFOPI_15345</name>
</gene>
<dbReference type="PANTHER" id="PTHR38043">
    <property type="entry name" value="PROTEIN HEMX"/>
    <property type="match status" value="1"/>
</dbReference>
<comment type="caution">
    <text evidence="4">The sequence shown here is derived from an EMBL/GenBank/DDBJ whole genome shotgun (WGS) entry which is preliminary data.</text>
</comment>
<dbReference type="PANTHER" id="PTHR38043:SF1">
    <property type="entry name" value="PROTEIN HEMX"/>
    <property type="match status" value="1"/>
</dbReference>
<dbReference type="Proteomes" id="UP001595729">
    <property type="component" value="Unassembled WGS sequence"/>
</dbReference>
<evidence type="ECO:0000313" key="4">
    <source>
        <dbReference type="EMBL" id="MFC3684978.1"/>
    </source>
</evidence>
<feature type="transmembrane region" description="Helical" evidence="3">
    <location>
        <begin position="35"/>
        <end position="56"/>
    </location>
</feature>
<evidence type="ECO:0000313" key="5">
    <source>
        <dbReference type="Proteomes" id="UP001595729"/>
    </source>
</evidence>
<keyword evidence="3" id="KW-0472">Membrane</keyword>
<reference evidence="5" key="1">
    <citation type="journal article" date="2019" name="Int. J. Syst. Evol. Microbiol.">
        <title>The Global Catalogue of Microorganisms (GCM) 10K type strain sequencing project: providing services to taxonomists for standard genome sequencing and annotation.</title>
        <authorList>
            <consortium name="The Broad Institute Genomics Platform"/>
            <consortium name="The Broad Institute Genome Sequencing Center for Infectious Disease"/>
            <person name="Wu L."/>
            <person name="Ma J."/>
        </authorList>
    </citation>
    <scope>NUCLEOTIDE SEQUENCE [LARGE SCALE GENOMIC DNA]</scope>
    <source>
        <strain evidence="5">KCTC 42501</strain>
    </source>
</reference>
<protein>
    <submittedName>
        <fullName evidence="4">Uroporphyrinogen-III C-methyltransferase</fullName>
    </submittedName>
</protein>
<keyword evidence="3" id="KW-0812">Transmembrane</keyword>
<keyword evidence="5" id="KW-1185">Reference proteome</keyword>
<proteinExistence type="predicted"/>
<dbReference type="EMBL" id="JBHRXX010000007">
    <property type="protein sequence ID" value="MFC3684978.1"/>
    <property type="molecule type" value="Genomic_DNA"/>
</dbReference>
<feature type="compositionally biased region" description="Pro residues" evidence="2">
    <location>
        <begin position="7"/>
        <end position="16"/>
    </location>
</feature>
<feature type="coiled-coil region" evidence="1">
    <location>
        <begin position="77"/>
        <end position="111"/>
    </location>
</feature>